<dbReference type="GO" id="GO:0009073">
    <property type="term" value="P:aromatic amino acid family biosynthetic process"/>
    <property type="evidence" value="ECO:0007669"/>
    <property type="project" value="UniProtKB-KW"/>
</dbReference>
<evidence type="ECO:0000256" key="2">
    <source>
        <dbReference type="ARBA" id="ARBA00023141"/>
    </source>
</evidence>
<name>A0A9D2LAV1_9MICO</name>
<feature type="active site" description="Proton donor/acceptor" evidence="5">
    <location>
        <position position="163"/>
    </location>
</feature>
<evidence type="ECO:0000256" key="3">
    <source>
        <dbReference type="ARBA" id="ARBA00023239"/>
    </source>
</evidence>
<feature type="binding site" evidence="5">
    <location>
        <position position="255"/>
    </location>
    <ligand>
        <name>3-dehydroquinate</name>
        <dbReference type="ChEBI" id="CHEBI:32364"/>
    </ligand>
</feature>
<dbReference type="CDD" id="cd00502">
    <property type="entry name" value="DHQase_I"/>
    <property type="match status" value="1"/>
</dbReference>
<dbReference type="PANTHER" id="PTHR43699">
    <property type="entry name" value="3-DEHYDROQUINATE DEHYDRATASE"/>
    <property type="match status" value="1"/>
</dbReference>
<dbReference type="HAMAP" id="MF_00214">
    <property type="entry name" value="AroD"/>
    <property type="match status" value="1"/>
</dbReference>
<feature type="binding site" evidence="5">
    <location>
        <position position="96"/>
    </location>
    <ligand>
        <name>3-dehydroquinate</name>
        <dbReference type="ChEBI" id="CHEBI:32364"/>
    </ligand>
</feature>
<dbReference type="GO" id="GO:0046279">
    <property type="term" value="P:3,4-dihydroxybenzoate biosynthetic process"/>
    <property type="evidence" value="ECO:0007669"/>
    <property type="project" value="UniProtKB-ARBA"/>
</dbReference>
<comment type="pathway">
    <text evidence="5">Metabolic intermediate biosynthesis; chorismate biosynthesis; chorismate from D-erythrose 4-phosphate and phosphoenolpyruvate: step 3/7.</text>
</comment>
<evidence type="ECO:0000313" key="7">
    <source>
        <dbReference type="Proteomes" id="UP000823823"/>
    </source>
</evidence>
<keyword evidence="2 5" id="KW-0057">Aromatic amino acid biosynthesis</keyword>
<reference evidence="6" key="2">
    <citation type="submission" date="2021-04" db="EMBL/GenBank/DDBJ databases">
        <authorList>
            <person name="Gilroy R."/>
        </authorList>
    </citation>
    <scope>NUCLEOTIDE SEQUENCE</scope>
    <source>
        <strain evidence="6">ChiHjej13B12-24818</strain>
    </source>
</reference>
<comment type="function">
    <text evidence="5">Involved in the third step of the chorismate pathway, which leads to the biosynthesis of aromatic amino acids. Catalyzes the cis-dehydration of 3-dehydroquinate (DHQ) and introduces the first double bond of the aromatic ring to yield 3-dehydroshikimate.</text>
</comment>
<dbReference type="EMBL" id="DWZH01000010">
    <property type="protein sequence ID" value="HJB09194.1"/>
    <property type="molecule type" value="Genomic_DNA"/>
</dbReference>
<reference evidence="6" key="1">
    <citation type="journal article" date="2021" name="PeerJ">
        <title>Extensive microbial diversity within the chicken gut microbiome revealed by metagenomics and culture.</title>
        <authorList>
            <person name="Gilroy R."/>
            <person name="Ravi A."/>
            <person name="Getino M."/>
            <person name="Pursley I."/>
            <person name="Horton D.L."/>
            <person name="Alikhan N.F."/>
            <person name="Baker D."/>
            <person name="Gharbi K."/>
            <person name="Hall N."/>
            <person name="Watson M."/>
            <person name="Adriaenssens E.M."/>
            <person name="Foster-Nyarko E."/>
            <person name="Jarju S."/>
            <person name="Secka A."/>
            <person name="Antonio M."/>
            <person name="Oren A."/>
            <person name="Chaudhuri R.R."/>
            <person name="La Ragione R."/>
            <person name="Hildebrand F."/>
            <person name="Pallen M.J."/>
        </authorList>
    </citation>
    <scope>NUCLEOTIDE SEQUENCE</scope>
    <source>
        <strain evidence="6">ChiHjej13B12-24818</strain>
    </source>
</reference>
<evidence type="ECO:0000256" key="4">
    <source>
        <dbReference type="ARBA" id="ARBA00023270"/>
    </source>
</evidence>
<dbReference type="InterPro" id="IPR001381">
    <property type="entry name" value="DHquinase_I"/>
</dbReference>
<dbReference type="InterPro" id="IPR013785">
    <property type="entry name" value="Aldolase_TIM"/>
</dbReference>
<feature type="binding site" evidence="5">
    <location>
        <begin position="54"/>
        <end position="56"/>
    </location>
    <ligand>
        <name>3-dehydroquinate</name>
        <dbReference type="ChEBI" id="CHEBI:32364"/>
    </ligand>
</feature>
<comment type="catalytic activity">
    <reaction evidence="1 5">
        <text>3-dehydroquinate = 3-dehydroshikimate + H2O</text>
        <dbReference type="Rhea" id="RHEA:21096"/>
        <dbReference type="ChEBI" id="CHEBI:15377"/>
        <dbReference type="ChEBI" id="CHEBI:16630"/>
        <dbReference type="ChEBI" id="CHEBI:32364"/>
        <dbReference type="EC" id="4.2.1.10"/>
    </reaction>
</comment>
<dbReference type="Proteomes" id="UP000823823">
    <property type="component" value="Unassembled WGS sequence"/>
</dbReference>
<dbReference type="GO" id="GO:0003855">
    <property type="term" value="F:3-dehydroquinate dehydratase activity"/>
    <property type="evidence" value="ECO:0007669"/>
    <property type="project" value="UniProtKB-UniRule"/>
</dbReference>
<keyword evidence="4 5" id="KW-0704">Schiff base</keyword>
<keyword evidence="5" id="KW-0028">Amino-acid biosynthesis</keyword>
<dbReference type="InterPro" id="IPR050146">
    <property type="entry name" value="Type-I_3-dehydroquinase"/>
</dbReference>
<feature type="binding site" evidence="5">
    <location>
        <position position="251"/>
    </location>
    <ligand>
        <name>3-dehydroquinate</name>
        <dbReference type="ChEBI" id="CHEBI:32364"/>
    </ligand>
</feature>
<evidence type="ECO:0000256" key="1">
    <source>
        <dbReference type="ARBA" id="ARBA00001864"/>
    </source>
</evidence>
<dbReference type="GO" id="GO:0008652">
    <property type="term" value="P:amino acid biosynthetic process"/>
    <property type="evidence" value="ECO:0007669"/>
    <property type="project" value="UniProtKB-KW"/>
</dbReference>
<dbReference type="GO" id="GO:0009423">
    <property type="term" value="P:chorismate biosynthetic process"/>
    <property type="evidence" value="ECO:0007669"/>
    <property type="project" value="UniProtKB-UniRule"/>
</dbReference>
<dbReference type="EC" id="4.2.1.10" evidence="5"/>
<evidence type="ECO:0000313" key="6">
    <source>
        <dbReference type="EMBL" id="HJB09194.1"/>
    </source>
</evidence>
<dbReference type="NCBIfam" id="TIGR01093">
    <property type="entry name" value="aroD"/>
    <property type="match status" value="1"/>
</dbReference>
<dbReference type="FunFam" id="3.20.20.70:FF:000047">
    <property type="entry name" value="3-dehydroquinate dehydratase"/>
    <property type="match status" value="1"/>
</dbReference>
<keyword evidence="3 5" id="KW-0456">Lyase</keyword>
<feature type="active site" description="Schiff-base intermediate with substrate" evidence="5">
    <location>
        <position position="190"/>
    </location>
</feature>
<comment type="caution">
    <text evidence="5">Lacks conserved residue(s) required for the propagation of feature annotation.</text>
</comment>
<comment type="subunit">
    <text evidence="5">Homodimer.</text>
</comment>
<feature type="binding site" evidence="5">
    <location>
        <position position="232"/>
    </location>
    <ligand>
        <name>3-dehydroquinate</name>
        <dbReference type="ChEBI" id="CHEBI:32364"/>
    </ligand>
</feature>
<organism evidence="6 7">
    <name type="scientific">Candidatus Brachybacterium merdavium</name>
    <dbReference type="NCBI Taxonomy" id="2838513"/>
    <lineage>
        <taxon>Bacteria</taxon>
        <taxon>Bacillati</taxon>
        <taxon>Actinomycetota</taxon>
        <taxon>Actinomycetes</taxon>
        <taxon>Micrococcales</taxon>
        <taxon>Dermabacteraceae</taxon>
        <taxon>Brachybacterium</taxon>
    </lineage>
</organism>
<gene>
    <name evidence="5 6" type="primary">aroD</name>
    <name evidence="6" type="ORF">H9786_01480</name>
</gene>
<dbReference type="SUPFAM" id="SSF51569">
    <property type="entry name" value="Aldolase"/>
    <property type="match status" value="1"/>
</dbReference>
<sequence length="270" mass="28893">MEQNEETPPVTITVRGIELGRARPEIVVPLVGDDHETVLEQAQRACETPSRVVEWRLDHFRPDHADPAAHRAAVLETLPALRGALGPDRALLVTLRTTAEGGQREISDRNLLLLLEELMTPRRAGVQALVDLVDIEASRDPQTVAQVVEIADRSGVKVIVSHHDFESTPSEEELVAILRSQRRAGADLPKIAVTPRGPRDVLTLLSASLTVAEDNAGPHIALSMGPLGAVTRVAGETFASAATFATAGRASAPGQLAATDVAEVIEMLRP</sequence>
<comment type="caution">
    <text evidence="6">The sequence shown here is derived from an EMBL/GenBank/DDBJ whole genome shotgun (WGS) entry which is preliminary data.</text>
</comment>
<dbReference type="PANTHER" id="PTHR43699:SF1">
    <property type="entry name" value="3-DEHYDROQUINATE DEHYDRATASE"/>
    <property type="match status" value="1"/>
</dbReference>
<accession>A0A9D2LAV1</accession>
<dbReference type="Pfam" id="PF01487">
    <property type="entry name" value="DHquinase_I"/>
    <property type="match status" value="1"/>
</dbReference>
<dbReference type="Gene3D" id="3.20.20.70">
    <property type="entry name" value="Aldolase class I"/>
    <property type="match status" value="1"/>
</dbReference>
<evidence type="ECO:0000256" key="5">
    <source>
        <dbReference type="HAMAP-Rule" id="MF_00214"/>
    </source>
</evidence>
<comment type="similarity">
    <text evidence="5">Belongs to the type-I 3-dehydroquinase family.</text>
</comment>
<protein>
    <recommendedName>
        <fullName evidence="5">3-dehydroquinate dehydratase</fullName>
        <shortName evidence="5">3-dehydroquinase</shortName>
        <ecNumber evidence="5">4.2.1.10</ecNumber>
    </recommendedName>
    <alternativeName>
        <fullName evidence="5">Type I DHQase</fullName>
    </alternativeName>
    <alternativeName>
        <fullName evidence="5">Type I dehydroquinase</fullName>
        <shortName evidence="5">DHQ1</shortName>
    </alternativeName>
</protein>
<dbReference type="AlphaFoldDB" id="A0A9D2LAV1"/>
<proteinExistence type="inferred from homology"/>